<evidence type="ECO:0000313" key="3">
    <source>
        <dbReference type="Proteomes" id="UP000227088"/>
    </source>
</evidence>
<gene>
    <name evidence="2" type="ORF">A9R00_02855</name>
</gene>
<evidence type="ECO:0000313" key="2">
    <source>
        <dbReference type="EMBL" id="OUS41058.1"/>
    </source>
</evidence>
<protein>
    <submittedName>
        <fullName evidence="2">Uncharacterized protein</fullName>
    </submittedName>
</protein>
<accession>A0A1Y5HUR3</accession>
<feature type="transmembrane region" description="Helical" evidence="1">
    <location>
        <begin position="64"/>
        <end position="86"/>
    </location>
</feature>
<comment type="caution">
    <text evidence="2">The sequence shown here is derived from an EMBL/GenBank/DDBJ whole genome shotgun (WGS) entry which is preliminary data.</text>
</comment>
<feature type="transmembrane region" description="Helical" evidence="1">
    <location>
        <begin position="101"/>
        <end position="125"/>
    </location>
</feature>
<dbReference type="EMBL" id="MABE01000167">
    <property type="protein sequence ID" value="OUS41058.1"/>
    <property type="molecule type" value="Genomic_DNA"/>
</dbReference>
<reference evidence="3" key="1">
    <citation type="journal article" date="2017" name="Proc. Natl. Acad. Sci. U.S.A.">
        <title>Simulation of Deepwater Horizon oil plume reveals substrate specialization within a complex community of hydrocarbon degraders.</title>
        <authorList>
            <person name="Hu P."/>
            <person name="Dubinsky E.A."/>
            <person name="Probst A.J."/>
            <person name="Wang J."/>
            <person name="Sieber C.M.K."/>
            <person name="Tom L.M."/>
            <person name="Gardinali P."/>
            <person name="Banfield J.F."/>
            <person name="Atlas R.M."/>
            <person name="Andersen G.L."/>
        </authorList>
    </citation>
    <scope>NUCLEOTIDE SEQUENCE [LARGE SCALE GENOMIC DNA]</scope>
</reference>
<keyword evidence="1" id="KW-1133">Transmembrane helix</keyword>
<proteinExistence type="predicted"/>
<evidence type="ECO:0000256" key="1">
    <source>
        <dbReference type="SAM" id="Phobius"/>
    </source>
</evidence>
<dbReference type="AlphaFoldDB" id="A0A1Y5HUR3"/>
<name>A0A1Y5HUR3_OLEAN</name>
<dbReference type="Proteomes" id="UP000227088">
    <property type="component" value="Unassembled WGS sequence"/>
</dbReference>
<keyword evidence="1" id="KW-0812">Transmembrane</keyword>
<keyword evidence="1" id="KW-0472">Membrane</keyword>
<organism evidence="2 3">
    <name type="scientific">Oleispira antarctica</name>
    <dbReference type="NCBI Taxonomy" id="188908"/>
    <lineage>
        <taxon>Bacteria</taxon>
        <taxon>Pseudomonadati</taxon>
        <taxon>Pseudomonadota</taxon>
        <taxon>Gammaproteobacteria</taxon>
        <taxon>Oceanospirillales</taxon>
        <taxon>Oceanospirillaceae</taxon>
        <taxon>Oleispira</taxon>
    </lineage>
</organism>
<feature type="transmembrane region" description="Helical" evidence="1">
    <location>
        <begin position="27"/>
        <end position="52"/>
    </location>
</feature>
<sequence>MSSSMSFQQAQKDSESLLAKVKAARTAVNVITIFAVFIALFMGIMLGIFNAAEPAEGISENMNFLLGFSVIFFPITIPTMVFNLLVKRSIAQEGLWQQAVVWVYGILLLPLFPMGTAAAAVILYAQVSWMRTAKA</sequence>